<dbReference type="Proteomes" id="UP001162891">
    <property type="component" value="Chromosome"/>
</dbReference>
<dbReference type="RefSeq" id="WP_248358503.1">
    <property type="nucleotide sequence ID" value="NZ_AP025591.1"/>
</dbReference>
<proteinExistence type="predicted"/>
<name>A0ABM7WQI0_9BACT</name>
<keyword evidence="2" id="KW-1185">Reference proteome</keyword>
<reference evidence="2" key="1">
    <citation type="journal article" date="2022" name="Int. J. Syst. Evol. Microbiol.">
        <title>Anaeromyxobacter oryzae sp. nov., Anaeromyxobacter diazotrophicus sp. nov. and Anaeromyxobacter paludicola sp. nov., isolated from paddy soils.</title>
        <authorList>
            <person name="Itoh H."/>
            <person name="Xu Z."/>
            <person name="Mise K."/>
            <person name="Masuda Y."/>
            <person name="Ushijima N."/>
            <person name="Hayakawa C."/>
            <person name="Shiratori Y."/>
            <person name="Senoo K."/>
        </authorList>
    </citation>
    <scope>NUCLEOTIDE SEQUENCE [LARGE SCALE GENOMIC DNA]</scope>
    <source>
        <strain evidence="2">Red232</strain>
    </source>
</reference>
<dbReference type="EMBL" id="AP025591">
    <property type="protein sequence ID" value="BDG01727.1"/>
    <property type="molecule type" value="Genomic_DNA"/>
</dbReference>
<evidence type="ECO:0000313" key="1">
    <source>
        <dbReference type="EMBL" id="BDG01727.1"/>
    </source>
</evidence>
<protein>
    <submittedName>
        <fullName evidence="1">Uncharacterized protein</fullName>
    </submittedName>
</protein>
<sequence>MSLPLPLPPLDRVLGQPRRAALDAFARAGWRPYATPITLDAERRRLLNIDLSEPEVAFEADGDLAAVAHVETDRQGIVTHAEIVGAEPAEPVRVSLALLGGATGSPKTGGNAEAREWVWGPESGADVEIAGEPVRLWMCAERAYGDRLWLVASLVRRSV</sequence>
<gene>
    <name evidence="1" type="ORF">AMOR_07230</name>
</gene>
<evidence type="ECO:0000313" key="2">
    <source>
        <dbReference type="Proteomes" id="UP001162891"/>
    </source>
</evidence>
<accession>A0ABM7WQI0</accession>
<organism evidence="1 2">
    <name type="scientific">Anaeromyxobacter oryzae</name>
    <dbReference type="NCBI Taxonomy" id="2918170"/>
    <lineage>
        <taxon>Bacteria</taxon>
        <taxon>Pseudomonadati</taxon>
        <taxon>Myxococcota</taxon>
        <taxon>Myxococcia</taxon>
        <taxon>Myxococcales</taxon>
        <taxon>Cystobacterineae</taxon>
        <taxon>Anaeromyxobacteraceae</taxon>
        <taxon>Anaeromyxobacter</taxon>
    </lineage>
</organism>